<feature type="transmembrane region" description="Helical" evidence="1">
    <location>
        <begin position="187"/>
        <end position="209"/>
    </location>
</feature>
<feature type="transmembrane region" description="Helical" evidence="1">
    <location>
        <begin position="6"/>
        <end position="25"/>
    </location>
</feature>
<dbReference type="EMBL" id="MKCT01000055">
    <property type="protein sequence ID" value="OHX18884.1"/>
    <property type="molecule type" value="Genomic_DNA"/>
</dbReference>
<evidence type="ECO:0008006" key="4">
    <source>
        <dbReference type="Google" id="ProtNLM"/>
    </source>
</evidence>
<proteinExistence type="predicted"/>
<evidence type="ECO:0000313" key="3">
    <source>
        <dbReference type="Proteomes" id="UP000180280"/>
    </source>
</evidence>
<feature type="transmembrane region" description="Helical" evidence="1">
    <location>
        <begin position="61"/>
        <end position="79"/>
    </location>
</feature>
<dbReference type="Proteomes" id="UP000180280">
    <property type="component" value="Unassembled WGS sequence"/>
</dbReference>
<organism evidence="2 3">
    <name type="scientific">Chromobacterium sphagni</name>
    <dbReference type="NCBI Taxonomy" id="1903179"/>
    <lineage>
        <taxon>Bacteria</taxon>
        <taxon>Pseudomonadati</taxon>
        <taxon>Pseudomonadota</taxon>
        <taxon>Betaproteobacteria</taxon>
        <taxon>Neisseriales</taxon>
        <taxon>Chromobacteriaceae</taxon>
        <taxon>Chromobacterium</taxon>
    </lineage>
</organism>
<gene>
    <name evidence="2" type="ORF">BI344_19870</name>
</gene>
<comment type="caution">
    <text evidence="2">The sequence shown here is derived from an EMBL/GenBank/DDBJ whole genome shotgun (WGS) entry which is preliminary data.</text>
</comment>
<evidence type="ECO:0000256" key="1">
    <source>
        <dbReference type="SAM" id="Phobius"/>
    </source>
</evidence>
<keyword evidence="1" id="KW-0472">Membrane</keyword>
<keyword evidence="3" id="KW-1185">Reference proteome</keyword>
<sequence>MNFNFYGLPEFVSYSILLGIALALIRQKREIRLRYWLAGWLLILLHAGIFMLLPQSFPFDVLARGNLVLAGQLFILAAYYQGPATIHSSRLISRVGVAGALNLTFAVASAAYAELHPGSQQMAPFYLLTALGAAGTIWLAAATAWKPPGIPGSPSRWLGRPTRCRPGPCMPMACPVAYFFLRQTPKLTMGVVFILWGLVFPVYSLLILHAPAISAHIGAEIWNLPKFLAAASMMLVLLEERISLATHLAGHDTLTGLPNRRLYADRFEQAVLKPSATTADSAFW</sequence>
<reference evidence="2 3" key="1">
    <citation type="submission" date="2016-09" db="EMBL/GenBank/DDBJ databases">
        <title>Chromobacterium muskegensis sp. nov., an insecticidal bacterium isolated from Sphagnum bogs.</title>
        <authorList>
            <person name="Sparks M.E."/>
            <person name="Blackburn M.B."/>
            <person name="Gundersen-Rindal D.E."/>
            <person name="Mitchell A."/>
            <person name="Farrar R."/>
            <person name="Kuhar D."/>
        </authorList>
    </citation>
    <scope>NUCLEOTIDE SEQUENCE [LARGE SCALE GENOMIC DNA]</scope>
    <source>
        <strain evidence="2 3">14B-1</strain>
    </source>
</reference>
<protein>
    <recommendedName>
        <fullName evidence="4">Histidine kinase N-terminal 7TM region domain-containing protein</fullName>
    </recommendedName>
</protein>
<feature type="transmembrane region" description="Helical" evidence="1">
    <location>
        <begin position="37"/>
        <end position="55"/>
    </location>
</feature>
<keyword evidence="1" id="KW-1133">Transmembrane helix</keyword>
<dbReference type="RefSeq" id="WP_139167069.1">
    <property type="nucleotide sequence ID" value="NZ_MKCT01000055.1"/>
</dbReference>
<feature type="transmembrane region" description="Helical" evidence="1">
    <location>
        <begin position="125"/>
        <end position="145"/>
    </location>
</feature>
<name>A0ABX3C9R4_9NEIS</name>
<feature type="transmembrane region" description="Helical" evidence="1">
    <location>
        <begin position="91"/>
        <end position="113"/>
    </location>
</feature>
<keyword evidence="1" id="KW-0812">Transmembrane</keyword>
<accession>A0ABX3C9R4</accession>
<evidence type="ECO:0000313" key="2">
    <source>
        <dbReference type="EMBL" id="OHX18884.1"/>
    </source>
</evidence>